<evidence type="ECO:0008006" key="4">
    <source>
        <dbReference type="Google" id="ProtNLM"/>
    </source>
</evidence>
<name>A0A7W5E2J2_9BACT</name>
<accession>A0A7W5E2J2</accession>
<dbReference type="EMBL" id="JACHXU010000016">
    <property type="protein sequence ID" value="MBB3208549.1"/>
    <property type="molecule type" value="Genomic_DNA"/>
</dbReference>
<proteinExistence type="predicted"/>
<feature type="chain" id="PRO_5030663497" description="Secreted protein" evidence="1">
    <location>
        <begin position="23"/>
        <end position="315"/>
    </location>
</feature>
<protein>
    <recommendedName>
        <fullName evidence="4">Secreted protein</fullName>
    </recommendedName>
</protein>
<keyword evidence="1" id="KW-0732">Signal</keyword>
<feature type="signal peptide" evidence="1">
    <location>
        <begin position="1"/>
        <end position="22"/>
    </location>
</feature>
<sequence length="315" mass="33728">MMRSSAKPFQCFLIALSTLSLATFAPTAKSEDAVKGLGVEVELVDAGGEPRRLVRLSPEIGQIQEADMIIEMKQQVSLGGAAMPSQPIPAQKMTMKVEVTDVSSDGDISFDFEYTDMKVVDDPNNPSPIAATLEKMLEPMIGSTGRGVVTNRGITKQGEFDIPEDLSPQLKQMLAGMKDAMNRLSSPVPEEAIGDGAQWKVIQRIVANGMKLTQTSTHTITNLSGTGFEMSVEIEQKADPQEIENPMLPAGTKLKLDSLESTGSGKTTISESAIFPASSKVTVHTVSSMSIDVAGQTQKMKTDMTMGMSLQPIGE</sequence>
<evidence type="ECO:0000313" key="2">
    <source>
        <dbReference type="EMBL" id="MBB3208549.1"/>
    </source>
</evidence>
<evidence type="ECO:0000313" key="3">
    <source>
        <dbReference type="Proteomes" id="UP000536179"/>
    </source>
</evidence>
<comment type="caution">
    <text evidence="2">The sequence shown here is derived from an EMBL/GenBank/DDBJ whole genome shotgun (WGS) entry which is preliminary data.</text>
</comment>
<dbReference type="RefSeq" id="WP_184306717.1">
    <property type="nucleotide sequence ID" value="NZ_JACHXU010000016.1"/>
</dbReference>
<organism evidence="2 3">
    <name type="scientific">Aporhodopirellula rubra</name>
    <dbReference type="NCBI Taxonomy" id="980271"/>
    <lineage>
        <taxon>Bacteria</taxon>
        <taxon>Pseudomonadati</taxon>
        <taxon>Planctomycetota</taxon>
        <taxon>Planctomycetia</taxon>
        <taxon>Pirellulales</taxon>
        <taxon>Pirellulaceae</taxon>
        <taxon>Aporhodopirellula</taxon>
    </lineage>
</organism>
<keyword evidence="3" id="KW-1185">Reference proteome</keyword>
<reference evidence="2 3" key="1">
    <citation type="submission" date="2020-08" db="EMBL/GenBank/DDBJ databases">
        <title>Genomic Encyclopedia of Type Strains, Phase III (KMG-III): the genomes of soil and plant-associated and newly described type strains.</title>
        <authorList>
            <person name="Whitman W."/>
        </authorList>
    </citation>
    <scope>NUCLEOTIDE SEQUENCE [LARGE SCALE GENOMIC DNA]</scope>
    <source>
        <strain evidence="2 3">CECT 8075</strain>
    </source>
</reference>
<dbReference type="Proteomes" id="UP000536179">
    <property type="component" value="Unassembled WGS sequence"/>
</dbReference>
<dbReference type="AlphaFoldDB" id="A0A7W5E2J2"/>
<evidence type="ECO:0000256" key="1">
    <source>
        <dbReference type="SAM" id="SignalP"/>
    </source>
</evidence>
<gene>
    <name evidence="2" type="ORF">FHS27_004378</name>
</gene>